<dbReference type="OrthoDB" id="547680at2759"/>
<sequence>MAAIAAVAPTIPTWIPMEGSQQCTSITCEGLAVAQMKAGLSLRVQVVLQLCFTLCSCNTLTAQLCFTLCSCNTLTVQLCFTLCSCNTLTVQLCFTLCSSNTLTAQLCFTLCSVVDTMRAGETKTFQCEQPMLGRYVTVYIPRHEYLHLCEVE</sequence>
<accession>A0A8T2MWL8</accession>
<evidence type="ECO:0000313" key="2">
    <source>
        <dbReference type="Proteomes" id="UP000824540"/>
    </source>
</evidence>
<gene>
    <name evidence="1" type="ORF">JZ751_016196</name>
</gene>
<organism evidence="1 2">
    <name type="scientific">Albula glossodonta</name>
    <name type="common">roundjaw bonefish</name>
    <dbReference type="NCBI Taxonomy" id="121402"/>
    <lineage>
        <taxon>Eukaryota</taxon>
        <taxon>Metazoa</taxon>
        <taxon>Chordata</taxon>
        <taxon>Craniata</taxon>
        <taxon>Vertebrata</taxon>
        <taxon>Euteleostomi</taxon>
        <taxon>Actinopterygii</taxon>
        <taxon>Neopterygii</taxon>
        <taxon>Teleostei</taxon>
        <taxon>Albuliformes</taxon>
        <taxon>Albulidae</taxon>
        <taxon>Albula</taxon>
    </lineage>
</organism>
<dbReference type="Proteomes" id="UP000824540">
    <property type="component" value="Unassembled WGS sequence"/>
</dbReference>
<keyword evidence="2" id="KW-1185">Reference proteome</keyword>
<reference evidence="1" key="1">
    <citation type="thesis" date="2021" institute="BYU ScholarsArchive" country="Provo, UT, USA">
        <title>Applications of and Algorithms for Genome Assembly and Genomic Analyses with an Emphasis on Marine Teleosts.</title>
        <authorList>
            <person name="Pickett B.D."/>
        </authorList>
    </citation>
    <scope>NUCLEOTIDE SEQUENCE</scope>
    <source>
        <strain evidence="1">HI-2016</strain>
    </source>
</reference>
<feature type="non-terminal residue" evidence="1">
    <location>
        <position position="152"/>
    </location>
</feature>
<protein>
    <submittedName>
        <fullName evidence="1">Uncharacterized protein</fullName>
    </submittedName>
</protein>
<dbReference type="AlphaFoldDB" id="A0A8T2MWL8"/>
<evidence type="ECO:0000313" key="1">
    <source>
        <dbReference type="EMBL" id="KAG9332063.1"/>
    </source>
</evidence>
<dbReference type="EMBL" id="JAFBMS010000263">
    <property type="protein sequence ID" value="KAG9332063.1"/>
    <property type="molecule type" value="Genomic_DNA"/>
</dbReference>
<dbReference type="Gene3D" id="2.60.120.260">
    <property type="entry name" value="Galactose-binding domain-like"/>
    <property type="match status" value="1"/>
</dbReference>
<proteinExistence type="predicted"/>
<dbReference type="InterPro" id="IPR008979">
    <property type="entry name" value="Galactose-bd-like_sf"/>
</dbReference>
<name>A0A8T2MWL8_9TELE</name>
<dbReference type="SUPFAM" id="SSF49785">
    <property type="entry name" value="Galactose-binding domain-like"/>
    <property type="match status" value="1"/>
</dbReference>
<comment type="caution">
    <text evidence="1">The sequence shown here is derived from an EMBL/GenBank/DDBJ whole genome shotgun (WGS) entry which is preliminary data.</text>
</comment>